<feature type="region of interest" description="Disordered" evidence="1">
    <location>
        <begin position="1"/>
        <end position="40"/>
    </location>
</feature>
<evidence type="ECO:0000256" key="1">
    <source>
        <dbReference type="SAM" id="MobiDB-lite"/>
    </source>
</evidence>
<feature type="region of interest" description="Disordered" evidence="1">
    <location>
        <begin position="213"/>
        <end position="260"/>
    </location>
</feature>
<evidence type="ECO:0000313" key="2">
    <source>
        <dbReference type="EMBL" id="GBP62589.1"/>
    </source>
</evidence>
<dbReference type="Proteomes" id="UP000299102">
    <property type="component" value="Unassembled WGS sequence"/>
</dbReference>
<evidence type="ECO:0000313" key="3">
    <source>
        <dbReference type="Proteomes" id="UP000299102"/>
    </source>
</evidence>
<dbReference type="EMBL" id="BGZK01000844">
    <property type="protein sequence ID" value="GBP62589.1"/>
    <property type="molecule type" value="Genomic_DNA"/>
</dbReference>
<keyword evidence="3" id="KW-1185">Reference proteome</keyword>
<proteinExistence type="predicted"/>
<organism evidence="2 3">
    <name type="scientific">Eumeta variegata</name>
    <name type="common">Bagworm moth</name>
    <name type="synonym">Eumeta japonica</name>
    <dbReference type="NCBI Taxonomy" id="151549"/>
    <lineage>
        <taxon>Eukaryota</taxon>
        <taxon>Metazoa</taxon>
        <taxon>Ecdysozoa</taxon>
        <taxon>Arthropoda</taxon>
        <taxon>Hexapoda</taxon>
        <taxon>Insecta</taxon>
        <taxon>Pterygota</taxon>
        <taxon>Neoptera</taxon>
        <taxon>Endopterygota</taxon>
        <taxon>Lepidoptera</taxon>
        <taxon>Glossata</taxon>
        <taxon>Ditrysia</taxon>
        <taxon>Tineoidea</taxon>
        <taxon>Psychidae</taxon>
        <taxon>Oiketicinae</taxon>
        <taxon>Eumeta</taxon>
    </lineage>
</organism>
<name>A0A4C1XJV6_EUMVA</name>
<comment type="caution">
    <text evidence="2">The sequence shown here is derived from an EMBL/GenBank/DDBJ whole genome shotgun (WGS) entry which is preliminary data.</text>
</comment>
<protein>
    <submittedName>
        <fullName evidence="2">Uncharacterized protein</fullName>
    </submittedName>
</protein>
<feature type="compositionally biased region" description="Basic and acidic residues" evidence="1">
    <location>
        <begin position="8"/>
        <end position="19"/>
    </location>
</feature>
<accession>A0A4C1XJV6</accession>
<gene>
    <name evidence="2" type="ORF">EVAR_47026_1</name>
</gene>
<dbReference type="AlphaFoldDB" id="A0A4C1XJV6"/>
<feature type="compositionally biased region" description="Basic residues" evidence="1">
    <location>
        <begin position="240"/>
        <end position="260"/>
    </location>
</feature>
<sequence length="260" mass="28712">MTSLDTLSHWEQRERKAGREGGVTGNHIRGKRSHCRWSPSPMDTRNPWGITSAIPACQGEIGYIIEATCAYRKLRRCDSQCASDTSAAHANQPVLAVVGRKVPIRTVLTDAQGSCIATTERLHRSHCISAVHTLIISMLKDPACTLKHHRSLASVVSESSGGPLPPPSPHFLFTIYSLSTQEDGDTLVIHLQLRISMNTYSLFGEHKKAEYKTSQEVGGGEERGGLNKRRCRAPSDRTRERVHRQAAGRPDKRHAHVGAR</sequence>
<reference evidence="2 3" key="1">
    <citation type="journal article" date="2019" name="Commun. Biol.">
        <title>The bagworm genome reveals a unique fibroin gene that provides high tensile strength.</title>
        <authorList>
            <person name="Kono N."/>
            <person name="Nakamura H."/>
            <person name="Ohtoshi R."/>
            <person name="Tomita M."/>
            <person name="Numata K."/>
            <person name="Arakawa K."/>
        </authorList>
    </citation>
    <scope>NUCLEOTIDE SEQUENCE [LARGE SCALE GENOMIC DNA]</scope>
</reference>